<dbReference type="Pfam" id="PF01522">
    <property type="entry name" value="Polysacc_deac_1"/>
    <property type="match status" value="1"/>
</dbReference>
<feature type="chain" id="PRO_5018222257" description="NodB homology domain-containing protein" evidence="2">
    <location>
        <begin position="28"/>
        <end position="667"/>
    </location>
</feature>
<dbReference type="NCBIfam" id="NF011177">
    <property type="entry name" value="PRK14582.1"/>
    <property type="match status" value="1"/>
</dbReference>
<dbReference type="InterPro" id="IPR051398">
    <property type="entry name" value="Polysacch_Deacetylase"/>
</dbReference>
<dbReference type="InterPro" id="IPR032772">
    <property type="entry name" value="PGA_deacetylase_PgaB_C"/>
</dbReference>
<dbReference type="SUPFAM" id="SSF88713">
    <property type="entry name" value="Glycoside hydrolase/deacetylase"/>
    <property type="match status" value="1"/>
</dbReference>
<dbReference type="PROSITE" id="PS51677">
    <property type="entry name" value="NODB"/>
    <property type="match status" value="1"/>
</dbReference>
<dbReference type="AlphaFoldDB" id="A0A3M3E2W8"/>
<protein>
    <recommendedName>
        <fullName evidence="3">NodB homology domain-containing protein</fullName>
    </recommendedName>
</protein>
<dbReference type="STRING" id="47879.AXG94_16065"/>
<evidence type="ECO:0000313" key="5">
    <source>
        <dbReference type="Proteomes" id="UP000270661"/>
    </source>
</evidence>
<dbReference type="GO" id="GO:0016810">
    <property type="term" value="F:hydrolase activity, acting on carbon-nitrogen (but not peptide) bonds"/>
    <property type="evidence" value="ECO:0007669"/>
    <property type="project" value="InterPro"/>
</dbReference>
<organism evidence="4 5">
    <name type="scientific">Pseudomonas corrugata</name>
    <dbReference type="NCBI Taxonomy" id="47879"/>
    <lineage>
        <taxon>Bacteria</taxon>
        <taxon>Pseudomonadati</taxon>
        <taxon>Pseudomonadota</taxon>
        <taxon>Gammaproteobacteria</taxon>
        <taxon>Pseudomonadales</taxon>
        <taxon>Pseudomonadaceae</taxon>
        <taxon>Pseudomonas</taxon>
    </lineage>
</organism>
<feature type="domain" description="NodB homology" evidence="3">
    <location>
        <begin position="106"/>
        <end position="346"/>
    </location>
</feature>
<dbReference type="PROSITE" id="PS51257">
    <property type="entry name" value="PROKAR_LIPOPROTEIN"/>
    <property type="match status" value="1"/>
</dbReference>
<dbReference type="GO" id="GO:0005975">
    <property type="term" value="P:carbohydrate metabolic process"/>
    <property type="evidence" value="ECO:0007669"/>
    <property type="project" value="InterPro"/>
</dbReference>
<evidence type="ECO:0000313" key="4">
    <source>
        <dbReference type="EMBL" id="RMM43940.1"/>
    </source>
</evidence>
<dbReference type="EMBL" id="RBOJ01000098">
    <property type="protein sequence ID" value="RMM43940.1"/>
    <property type="molecule type" value="Genomic_DNA"/>
</dbReference>
<sequence length="667" mass="74823">MKMPVISRFILLLGVLLISACAQQAPAFTPPSQRPLAANDEPWPKNHVLGIAYHDVEDLDPDQALVGVRTERLIEQLAWLRENNYQPVTVDQIINARNGGPELPSRAVLLSFDDGYASFYTRVMPILRAYNWPAILAPVGSWIDTPLNQPVDFAGVARKRSDFLTWEQIREVSKSGLVEIAAHTDANHKGILANPQGNQQPAATTRRYDPATGRYETEADFQARLRKDVASISEKIRKVTGYRPRIWVWPYGEADGTALQVIGSEGYQMALTLEDGLDSLDNLMSGPRFLVASDPDGAHFAESIVSVQASDPMRVVHVDLDYVYDPDPVQQEANVGKLIQRIYDLGANTVFLQAFADPKGDGLVRSLYFPNRHLPVRADLFDRVAWQLRTRTNAKVYAWMPVLSFALDAKLPRVQRWDPETGKTGVAPDQYVRLSPFDPNVRKVIGEIYEDLARMSSLDGVLYHDDAVFSDFEDAGPAALKVYAANGLPTSIAALREDPAAMQRWTRFKSRYLIDFTRELTAKVRAIRGPQVLTARNIFAEPMLNPESEAWFAQNLDDFLGAYDWTAPMAMPLMEKQTPAQSGPWLERLVQTVKARPGALKRTVFELQARDWDSKPASDIEGEQLADWMGRLKRQGVTSFGYYPDNFIEDQPAVKTVRPALSNKWNP</sequence>
<dbReference type="InterPro" id="IPR023854">
    <property type="entry name" value="PGA_deacetylase_PgaB"/>
</dbReference>
<dbReference type="Gene3D" id="3.20.20.370">
    <property type="entry name" value="Glycoside hydrolase/deacetylase"/>
    <property type="match status" value="1"/>
</dbReference>
<keyword evidence="1 2" id="KW-0732">Signal</keyword>
<dbReference type="Proteomes" id="UP000270661">
    <property type="component" value="Unassembled WGS sequence"/>
</dbReference>
<dbReference type="NCBIfam" id="TIGR03938">
    <property type="entry name" value="deacetyl_PgaB"/>
    <property type="match status" value="1"/>
</dbReference>
<reference evidence="4 5" key="1">
    <citation type="submission" date="2018-08" db="EMBL/GenBank/DDBJ databases">
        <title>Recombination of ecologically and evolutionarily significant loci maintains genetic cohesion in the Pseudomonas syringae species complex.</title>
        <authorList>
            <person name="Dillon M."/>
            <person name="Thakur S."/>
            <person name="Almeida R.N.D."/>
            <person name="Weir B.S."/>
            <person name="Guttman D.S."/>
        </authorList>
    </citation>
    <scope>NUCLEOTIDE SEQUENCE [LARGE SCALE GENOMIC DNA]</scope>
    <source>
        <strain evidence="4 5">NCPPB2445</strain>
    </source>
</reference>
<name>A0A3M3E2W8_9PSED</name>
<gene>
    <name evidence="4" type="ORF">ALQ77_05319</name>
</gene>
<proteinExistence type="predicted"/>
<dbReference type="Gene3D" id="3.20.20.80">
    <property type="entry name" value="Glycosidases"/>
    <property type="match status" value="1"/>
</dbReference>
<evidence type="ECO:0000256" key="1">
    <source>
        <dbReference type="ARBA" id="ARBA00022729"/>
    </source>
</evidence>
<keyword evidence="5" id="KW-1185">Reference proteome</keyword>
<comment type="caution">
    <text evidence="4">The sequence shown here is derived from an EMBL/GenBank/DDBJ whole genome shotgun (WGS) entry which is preliminary data.</text>
</comment>
<dbReference type="PANTHER" id="PTHR34216:SF7">
    <property type="entry name" value="POLY-BETA-1,6-N-ACETYL-D-GLUCOSAMINE N-DEACETYLASE"/>
    <property type="match status" value="1"/>
</dbReference>
<dbReference type="PANTHER" id="PTHR34216">
    <property type="match status" value="1"/>
</dbReference>
<evidence type="ECO:0000259" key="3">
    <source>
        <dbReference type="PROSITE" id="PS51677"/>
    </source>
</evidence>
<dbReference type="InterPro" id="IPR011330">
    <property type="entry name" value="Glyco_hydro/deAcase_b/a-brl"/>
</dbReference>
<evidence type="ECO:0000256" key="2">
    <source>
        <dbReference type="SAM" id="SignalP"/>
    </source>
</evidence>
<feature type="signal peptide" evidence="2">
    <location>
        <begin position="1"/>
        <end position="27"/>
    </location>
</feature>
<dbReference type="Pfam" id="PF14883">
    <property type="entry name" value="GHL13"/>
    <property type="match status" value="1"/>
</dbReference>
<dbReference type="InterPro" id="IPR002509">
    <property type="entry name" value="NODB_dom"/>
</dbReference>
<dbReference type="GO" id="GO:0043708">
    <property type="term" value="P:cell adhesion involved in biofilm formation"/>
    <property type="evidence" value="ECO:0007669"/>
    <property type="project" value="InterPro"/>
</dbReference>
<accession>A0A3M3E2W8</accession>